<dbReference type="Gene3D" id="2.60.120.10">
    <property type="entry name" value="Jelly Rolls"/>
    <property type="match status" value="1"/>
</dbReference>
<dbReference type="InterPro" id="IPR014710">
    <property type="entry name" value="RmlC-like_jellyroll"/>
</dbReference>
<evidence type="ECO:0000313" key="2">
    <source>
        <dbReference type="Proteomes" id="UP000487757"/>
    </source>
</evidence>
<comment type="caution">
    <text evidence="1">The sequence shown here is derived from an EMBL/GenBank/DDBJ whole genome shotgun (WGS) entry which is preliminary data.</text>
</comment>
<dbReference type="AlphaFoldDB" id="A0A7K0FSX7"/>
<evidence type="ECO:0000313" key="1">
    <source>
        <dbReference type="EMBL" id="MRX74713.1"/>
    </source>
</evidence>
<dbReference type="OrthoDB" id="770522at2"/>
<proteinExistence type="predicted"/>
<dbReference type="SUPFAM" id="SSF51206">
    <property type="entry name" value="cAMP-binding domain-like"/>
    <property type="match status" value="1"/>
</dbReference>
<keyword evidence="2" id="KW-1185">Reference proteome</keyword>
<accession>A0A7K0FSX7</accession>
<name>A0A7K0FSX7_9SPHI</name>
<sequence>MNHEKFFEVLDEIHQTSPGLRAYLNVALAQLDIKKHAKLSPEHNQMFPLTFVERGNLKTSLDSKQNPDNRLVRLHLQNTLIPKFKELNTDDFELTVEAIADSALMVIPNKHIYTLYQNFPEFHMLMSKISEIQLTELLHHGFNLHAHDVPTRLENLLIEQPEIFQIIPINDVARFLGTHPNTLSAIRNKKD</sequence>
<protein>
    <recommendedName>
        <fullName evidence="3">Crp/Fnr family transcriptional regulator</fullName>
    </recommendedName>
</protein>
<dbReference type="InterPro" id="IPR018490">
    <property type="entry name" value="cNMP-bd_dom_sf"/>
</dbReference>
<gene>
    <name evidence="1" type="ORF">GJU39_01315</name>
</gene>
<reference evidence="1 2" key="1">
    <citation type="submission" date="2019-11" db="EMBL/GenBank/DDBJ databases">
        <title>Pedobacter petrophilus genome.</title>
        <authorList>
            <person name="Feldbauer M.J."/>
            <person name="Newman J.D."/>
        </authorList>
    </citation>
    <scope>NUCLEOTIDE SEQUENCE [LARGE SCALE GENOMIC DNA]</scope>
    <source>
        <strain evidence="1 2">LMG 29686</strain>
    </source>
</reference>
<dbReference type="RefSeq" id="WP_154278888.1">
    <property type="nucleotide sequence ID" value="NZ_JBHUJQ010000001.1"/>
</dbReference>
<organism evidence="1 2">
    <name type="scientific">Pedobacter petrophilus</name>
    <dbReference type="NCBI Taxonomy" id="1908241"/>
    <lineage>
        <taxon>Bacteria</taxon>
        <taxon>Pseudomonadati</taxon>
        <taxon>Bacteroidota</taxon>
        <taxon>Sphingobacteriia</taxon>
        <taxon>Sphingobacteriales</taxon>
        <taxon>Sphingobacteriaceae</taxon>
        <taxon>Pedobacter</taxon>
    </lineage>
</organism>
<dbReference type="Proteomes" id="UP000487757">
    <property type="component" value="Unassembled WGS sequence"/>
</dbReference>
<evidence type="ECO:0008006" key="3">
    <source>
        <dbReference type="Google" id="ProtNLM"/>
    </source>
</evidence>
<dbReference type="EMBL" id="WKKH01000002">
    <property type="protein sequence ID" value="MRX74713.1"/>
    <property type="molecule type" value="Genomic_DNA"/>
</dbReference>